<dbReference type="PROSITE" id="PS50053">
    <property type="entry name" value="UBIQUITIN_2"/>
    <property type="match status" value="1"/>
</dbReference>
<dbReference type="OrthoDB" id="9993688at2759"/>
<reference evidence="4 5" key="1">
    <citation type="journal article" date="2013" name="Genome Biol.">
        <title>Genome of Acanthamoeba castellanii highlights extensive lateral gene transfer and early evolution of tyrosine kinase signaling.</title>
        <authorList>
            <person name="Clarke M."/>
            <person name="Lohan A.J."/>
            <person name="Liu B."/>
            <person name="Lagkouvardos I."/>
            <person name="Roy S."/>
            <person name="Zafar N."/>
            <person name="Bertelli C."/>
            <person name="Schilde C."/>
            <person name="Kianianmomeni A."/>
            <person name="Burglin T.R."/>
            <person name="Frech C."/>
            <person name="Turcotte B."/>
            <person name="Kopec K.O."/>
            <person name="Synnott J.M."/>
            <person name="Choo C."/>
            <person name="Paponov I."/>
            <person name="Finkler A."/>
            <person name="Soon Heng Tan C."/>
            <person name="Hutchins A.P."/>
            <person name="Weinmeier T."/>
            <person name="Rattei T."/>
            <person name="Chu J.S."/>
            <person name="Gimenez G."/>
            <person name="Irimia M."/>
            <person name="Rigden D.J."/>
            <person name="Fitzpatrick D.A."/>
            <person name="Lorenzo-Morales J."/>
            <person name="Bateman A."/>
            <person name="Chiu C.H."/>
            <person name="Tang P."/>
            <person name="Hegemann P."/>
            <person name="Fromm H."/>
            <person name="Raoult D."/>
            <person name="Greub G."/>
            <person name="Miranda-Saavedra D."/>
            <person name="Chen N."/>
            <person name="Nash P."/>
            <person name="Ginger M.L."/>
            <person name="Horn M."/>
            <person name="Schaap P."/>
            <person name="Caler L."/>
            <person name="Loftus B."/>
        </authorList>
    </citation>
    <scope>NUCLEOTIDE SEQUENCE [LARGE SCALE GENOMIC DNA]</scope>
    <source>
        <strain evidence="4 5">Neff</strain>
    </source>
</reference>
<dbReference type="EMBL" id="KB007909">
    <property type="protein sequence ID" value="ELR20585.1"/>
    <property type="molecule type" value="Genomic_DNA"/>
</dbReference>
<feature type="region of interest" description="Disordered" evidence="1">
    <location>
        <begin position="87"/>
        <end position="111"/>
    </location>
</feature>
<name>L8H635_ACACF</name>
<dbReference type="SMART" id="SM00212">
    <property type="entry name" value="UBCc"/>
    <property type="match status" value="1"/>
</dbReference>
<dbReference type="SUPFAM" id="SSF54236">
    <property type="entry name" value="Ubiquitin-like"/>
    <property type="match status" value="1"/>
</dbReference>
<dbReference type="RefSeq" id="XP_004343988.1">
    <property type="nucleotide sequence ID" value="XM_004343938.1"/>
</dbReference>
<organism evidence="4 5">
    <name type="scientific">Acanthamoeba castellanii (strain ATCC 30010 / Neff)</name>
    <dbReference type="NCBI Taxonomy" id="1257118"/>
    <lineage>
        <taxon>Eukaryota</taxon>
        <taxon>Amoebozoa</taxon>
        <taxon>Discosea</taxon>
        <taxon>Longamoebia</taxon>
        <taxon>Centramoebida</taxon>
        <taxon>Acanthamoebidae</taxon>
        <taxon>Acanthamoeba</taxon>
    </lineage>
</organism>
<protein>
    <submittedName>
        <fullName evidence="4">Ubiquitinconjugating enzyme subfamily protein</fullName>
    </submittedName>
</protein>
<dbReference type="InterPro" id="IPR000626">
    <property type="entry name" value="Ubiquitin-like_dom"/>
</dbReference>
<accession>L8H635</accession>
<feature type="domain" description="Ubiquitin-like" evidence="2">
    <location>
        <begin position="16"/>
        <end position="82"/>
    </location>
</feature>
<dbReference type="SUPFAM" id="SSF54495">
    <property type="entry name" value="UBC-like"/>
    <property type="match status" value="1"/>
</dbReference>
<dbReference type="InterPro" id="IPR029071">
    <property type="entry name" value="Ubiquitin-like_domsf"/>
</dbReference>
<dbReference type="GeneID" id="14921451"/>
<dbReference type="VEuPathDB" id="AmoebaDB:ACA1_052770"/>
<dbReference type="Pfam" id="PF00179">
    <property type="entry name" value="UQ_con"/>
    <property type="match status" value="1"/>
</dbReference>
<dbReference type="AlphaFoldDB" id="L8H635"/>
<sequence length="449" mass="49955">MEDDLRITTHPQPRRLRLTVKPLLGGTPVVLAPVHPDDTVGHTKARVRLALPHLPERQQRFICGGRHLGPDQDHLTLAQCGIVPAAAASSSGSRDQSGSVDSTTTTTDTEEWEDLEAKLLVMAIHACVWDQAMTTPAKLAAGSIAARRAKADVARRLNGGGADVGVRWFDIGPDPTKAQGDLPSVFHVTLLVFEGTPYQGGKFVVEVEMPENYPFDPPRLRMRTPIYHPTVKANGAITVLSLTPPPPLPEATEATAESGAGEGWKAEVEESRQYWSPQRSFLDVVELVHRQLRLARPWSPLFGVVGYQPEEWSGRALLERRRLAGQTRTDPPRPGLDGVALFRRLGVLRRAEPAEPLPPVMTEEEAEQARRRLVEAKARALTRFHATDGRYVWHERDHPWLPPALRRDAMVLLMLVRRQSEGLRLPEELVRLIVQELARLHHEASKHVV</sequence>
<dbReference type="InterPro" id="IPR000608">
    <property type="entry name" value="UBC"/>
</dbReference>
<dbReference type="KEGG" id="acan:ACA1_052770"/>
<evidence type="ECO:0000256" key="1">
    <source>
        <dbReference type="SAM" id="MobiDB-lite"/>
    </source>
</evidence>
<dbReference type="Gene3D" id="3.10.110.10">
    <property type="entry name" value="Ubiquitin Conjugating Enzyme"/>
    <property type="match status" value="1"/>
</dbReference>
<evidence type="ECO:0000259" key="3">
    <source>
        <dbReference type="PROSITE" id="PS50127"/>
    </source>
</evidence>
<dbReference type="InterPro" id="IPR016135">
    <property type="entry name" value="UBQ-conjugating_enzyme/RWD"/>
</dbReference>
<evidence type="ECO:0000259" key="2">
    <source>
        <dbReference type="PROSITE" id="PS50053"/>
    </source>
</evidence>
<dbReference type="PANTHER" id="PTHR24068">
    <property type="entry name" value="UBIQUITIN-CONJUGATING ENZYME E2"/>
    <property type="match status" value="1"/>
</dbReference>
<evidence type="ECO:0000313" key="4">
    <source>
        <dbReference type="EMBL" id="ELR20585.1"/>
    </source>
</evidence>
<dbReference type="CDD" id="cd00195">
    <property type="entry name" value="UBCc_UEV"/>
    <property type="match status" value="1"/>
</dbReference>
<dbReference type="STRING" id="1257118.L8H635"/>
<evidence type="ECO:0000313" key="5">
    <source>
        <dbReference type="Proteomes" id="UP000011083"/>
    </source>
</evidence>
<dbReference type="Proteomes" id="UP000011083">
    <property type="component" value="Unassembled WGS sequence"/>
</dbReference>
<dbReference type="Gene3D" id="3.10.20.90">
    <property type="entry name" value="Phosphatidylinositol 3-kinase Catalytic Subunit, Chain A, domain 1"/>
    <property type="match status" value="1"/>
</dbReference>
<dbReference type="PROSITE" id="PS50127">
    <property type="entry name" value="UBC_2"/>
    <property type="match status" value="1"/>
</dbReference>
<dbReference type="CDD" id="cd17039">
    <property type="entry name" value="Ubl_ubiquitin_like"/>
    <property type="match status" value="1"/>
</dbReference>
<feature type="compositionally biased region" description="Low complexity" evidence="1">
    <location>
        <begin position="87"/>
        <end position="107"/>
    </location>
</feature>
<proteinExistence type="predicted"/>
<feature type="domain" description="UBC core" evidence="3">
    <location>
        <begin position="144"/>
        <end position="325"/>
    </location>
</feature>
<gene>
    <name evidence="4" type="ORF">ACA1_052770</name>
</gene>
<keyword evidence="5" id="KW-1185">Reference proteome</keyword>